<feature type="domain" description="DUF4886" evidence="1">
    <location>
        <begin position="5"/>
        <end position="174"/>
    </location>
</feature>
<name>A0A2U1AW45_9BACT</name>
<dbReference type="GO" id="GO:0016788">
    <property type="term" value="F:hydrolase activity, acting on ester bonds"/>
    <property type="evidence" value="ECO:0007669"/>
    <property type="project" value="UniProtKB-ARBA"/>
</dbReference>
<dbReference type="InterPro" id="IPR032616">
    <property type="entry name" value="DUF4886"/>
</dbReference>
<comment type="caution">
    <text evidence="3">The sequence shown here is derived from an EMBL/GenBank/DDBJ whole genome shotgun (WGS) entry which is preliminary data.</text>
</comment>
<dbReference type="Proteomes" id="UP000576225">
    <property type="component" value="Unassembled WGS sequence"/>
</dbReference>
<accession>A0A2U1AW45</accession>
<dbReference type="SUPFAM" id="SSF52266">
    <property type="entry name" value="SGNH hydrolase"/>
    <property type="match status" value="1"/>
</dbReference>
<reference evidence="3 4" key="1">
    <citation type="submission" date="2018-04" db="EMBL/GenBank/DDBJ databases">
        <title>Genomic Encyclopedia of Type Strains, Phase IV (KMG-IV): sequencing the most valuable type-strain genomes for metagenomic binning, comparative biology and taxonomic classification.</title>
        <authorList>
            <person name="Goeker M."/>
        </authorList>
    </citation>
    <scope>NUCLEOTIDE SEQUENCE [LARGE SCALE GENOMIC DNA]</scope>
    <source>
        <strain evidence="3 4">DSM 14823</strain>
    </source>
</reference>
<evidence type="ECO:0000313" key="3">
    <source>
        <dbReference type="EMBL" id="PVY40628.1"/>
    </source>
</evidence>
<dbReference type="GeneID" id="78295632"/>
<sequence length="284" mass="32304">MDALKILTIGNSFTDSLTRYFKQVVESAGCGLTFDRANFGGCELARHWSYVEAEKNNPLCRVYQGGKRLCDILEREPWDIVTIQQASHDSWRPETFQPYADNLIGYVGNHAPQAEVVIQQTWAYRADHPQFLPGSPWGISQQQMYDQLTANYRKLGAECRLRIIPTGFAVELTRRNGKVKFQNYDPALIDTLNWPDLPPQAGDVVGKSWWDKNPATGELKICRDLIHLNLRGEYLQACVWFAFLYNRPVSEVKFVPDEIGGGDAAFLRETAQLAVDTFQPEEKN</sequence>
<dbReference type="EMBL" id="QEKH01000016">
    <property type="protein sequence ID" value="PVY40628.1"/>
    <property type="molecule type" value="Genomic_DNA"/>
</dbReference>
<dbReference type="Proteomes" id="UP000245959">
    <property type="component" value="Unassembled WGS sequence"/>
</dbReference>
<evidence type="ECO:0000313" key="5">
    <source>
        <dbReference type="Proteomes" id="UP000576225"/>
    </source>
</evidence>
<proteinExistence type="predicted"/>
<dbReference type="AlphaFoldDB" id="A0A2U1AW45"/>
<dbReference type="Pfam" id="PF16227">
    <property type="entry name" value="DUF4886"/>
    <property type="match status" value="1"/>
</dbReference>
<dbReference type="Gene3D" id="3.40.50.1110">
    <property type="entry name" value="SGNH hydrolase"/>
    <property type="match status" value="1"/>
</dbReference>
<dbReference type="RefSeq" id="WP_116884332.1">
    <property type="nucleotide sequence ID" value="NZ_CABMMC010000214.1"/>
</dbReference>
<evidence type="ECO:0000259" key="1">
    <source>
        <dbReference type="Pfam" id="PF16227"/>
    </source>
</evidence>
<keyword evidence="4" id="KW-1185">Reference proteome</keyword>
<dbReference type="EMBL" id="JABAEW010000018">
    <property type="protein sequence ID" value="NMD87052.1"/>
    <property type="molecule type" value="Genomic_DNA"/>
</dbReference>
<dbReference type="OrthoDB" id="265974at2"/>
<gene>
    <name evidence="3" type="ORF">C8D82_11680</name>
    <name evidence="2" type="ORF">HF882_10690</name>
</gene>
<reference evidence="2 5" key="2">
    <citation type="submission" date="2020-04" db="EMBL/GenBank/DDBJ databases">
        <authorList>
            <person name="Hitch T.C.A."/>
            <person name="Wylensek D."/>
            <person name="Clavel T."/>
        </authorList>
    </citation>
    <scope>NUCLEOTIDE SEQUENCE [LARGE SCALE GENOMIC DNA]</scope>
    <source>
        <strain evidence="2 5">COR2-253-APC-1A</strain>
    </source>
</reference>
<evidence type="ECO:0000313" key="2">
    <source>
        <dbReference type="EMBL" id="NMD87052.1"/>
    </source>
</evidence>
<dbReference type="InterPro" id="IPR036514">
    <property type="entry name" value="SGNH_hydro_sf"/>
</dbReference>
<organism evidence="3 4">
    <name type="scientific">Victivallis vadensis</name>
    <dbReference type="NCBI Taxonomy" id="172901"/>
    <lineage>
        <taxon>Bacteria</taxon>
        <taxon>Pseudomonadati</taxon>
        <taxon>Lentisphaerota</taxon>
        <taxon>Lentisphaeria</taxon>
        <taxon>Victivallales</taxon>
        <taxon>Victivallaceae</taxon>
        <taxon>Victivallis</taxon>
    </lineage>
</organism>
<evidence type="ECO:0000313" key="4">
    <source>
        <dbReference type="Proteomes" id="UP000245959"/>
    </source>
</evidence>
<protein>
    <submittedName>
        <fullName evidence="2">DUF4886 domain-containing protein</fullName>
    </submittedName>
</protein>